<feature type="transmembrane region" description="Helical" evidence="1">
    <location>
        <begin position="67"/>
        <end position="88"/>
    </location>
</feature>
<gene>
    <name evidence="3" type="ORF">SAMN05216334_1455</name>
</gene>
<accession>A0A1H5YBQ3</accession>
<dbReference type="AlphaFoldDB" id="A0A1H5YBQ3"/>
<feature type="domain" description="Potassium channel" evidence="2">
    <location>
        <begin position="86"/>
        <end position="151"/>
    </location>
</feature>
<proteinExistence type="predicted"/>
<dbReference type="RefSeq" id="WP_103967666.1">
    <property type="nucleotide sequence ID" value="NZ_FNUX01000045.1"/>
</dbReference>
<dbReference type="InterPro" id="IPR013099">
    <property type="entry name" value="K_chnl_dom"/>
</dbReference>
<dbReference type="EMBL" id="FNUX01000045">
    <property type="protein sequence ID" value="SEG21175.1"/>
    <property type="molecule type" value="Genomic_DNA"/>
</dbReference>
<feature type="transmembrane region" description="Helical" evidence="1">
    <location>
        <begin position="40"/>
        <end position="61"/>
    </location>
</feature>
<feature type="transmembrane region" description="Helical" evidence="1">
    <location>
        <begin position="6"/>
        <end position="28"/>
    </location>
</feature>
<reference evidence="3 4" key="1">
    <citation type="submission" date="2016-10" db="EMBL/GenBank/DDBJ databases">
        <authorList>
            <person name="de Groot N.N."/>
        </authorList>
    </citation>
    <scope>NUCLEOTIDE SEQUENCE [LARGE SCALE GENOMIC DNA]</scope>
    <source>
        <strain evidence="3 4">Nm13</strain>
    </source>
</reference>
<sequence>MLNHGVPWQYVVTVVFIQTVFFIITLLGSLISRYLNWNSIITVIFLILGFIIIIWIIPTLLNLSRSFYTFLFALLLLQIGTTILAFALHYKSSGLIGECGEFIPDLSDAIYFSITTFTTLGYGDLQPLESHRLTTSYEALAGMASMAIGASLIWLWCQENLIPKEMALFDGDRTNKKTFIEGRIRVRTLTGKEKELYDWMLPPEPGESFYYNTKRKEWIPITKNTIVPENVSKIVIGYQKDFKWYIEILNIFKIFKIFKIFGNNNKSE</sequence>
<evidence type="ECO:0000259" key="2">
    <source>
        <dbReference type="Pfam" id="PF07885"/>
    </source>
</evidence>
<keyword evidence="1" id="KW-1133">Transmembrane helix</keyword>
<name>A0A1H5YBQ3_9PROT</name>
<evidence type="ECO:0000313" key="3">
    <source>
        <dbReference type="EMBL" id="SEG21175.1"/>
    </source>
</evidence>
<dbReference type="Gene3D" id="1.10.287.70">
    <property type="match status" value="1"/>
</dbReference>
<evidence type="ECO:0000256" key="1">
    <source>
        <dbReference type="SAM" id="Phobius"/>
    </source>
</evidence>
<keyword evidence="1" id="KW-0472">Membrane</keyword>
<keyword evidence="1" id="KW-0812">Transmembrane</keyword>
<protein>
    <submittedName>
        <fullName evidence="3">Ion channel</fullName>
    </submittedName>
</protein>
<dbReference type="Pfam" id="PF07885">
    <property type="entry name" value="Ion_trans_2"/>
    <property type="match status" value="1"/>
</dbReference>
<dbReference type="OrthoDB" id="9799090at2"/>
<evidence type="ECO:0000313" key="4">
    <source>
        <dbReference type="Proteomes" id="UP000236753"/>
    </source>
</evidence>
<dbReference type="SUPFAM" id="SSF81324">
    <property type="entry name" value="Voltage-gated potassium channels"/>
    <property type="match status" value="1"/>
</dbReference>
<organism evidence="3 4">
    <name type="scientific">Nitrosomonas ureae</name>
    <dbReference type="NCBI Taxonomy" id="44577"/>
    <lineage>
        <taxon>Bacteria</taxon>
        <taxon>Pseudomonadati</taxon>
        <taxon>Pseudomonadota</taxon>
        <taxon>Betaproteobacteria</taxon>
        <taxon>Nitrosomonadales</taxon>
        <taxon>Nitrosomonadaceae</taxon>
        <taxon>Nitrosomonas</taxon>
    </lineage>
</organism>
<dbReference type="Proteomes" id="UP000236753">
    <property type="component" value="Unassembled WGS sequence"/>
</dbReference>